<gene>
    <name evidence="1" type="ORF">SAMN05216481_101390</name>
</gene>
<dbReference type="Gene3D" id="3.40.190.10">
    <property type="entry name" value="Periplasmic binding protein-like II"/>
    <property type="match status" value="1"/>
</dbReference>
<dbReference type="SUPFAM" id="SSF53850">
    <property type="entry name" value="Periplasmic binding protein-like II"/>
    <property type="match status" value="1"/>
</dbReference>
<dbReference type="Proteomes" id="UP000199055">
    <property type="component" value="Unassembled WGS sequence"/>
</dbReference>
<keyword evidence="1" id="KW-0762">Sugar transport</keyword>
<reference evidence="2" key="1">
    <citation type="submission" date="2016-10" db="EMBL/GenBank/DDBJ databases">
        <authorList>
            <person name="Varghese N."/>
            <person name="Submissions S."/>
        </authorList>
    </citation>
    <scope>NUCLEOTIDE SEQUENCE [LARGE SCALE GENOMIC DNA]</scope>
    <source>
        <strain evidence="2">CGMCC 4.3519</strain>
    </source>
</reference>
<accession>A0A1H8Z997</accession>
<keyword evidence="2" id="KW-1185">Reference proteome</keyword>
<dbReference type="AlphaFoldDB" id="A0A1H8Z997"/>
<sequence length="451" mass="48428">MRRTSVPDRAPSRRRVLGGVAALAAVTATGIAGTAGCAAPAAVGAGRTRLRFWHLYGGGDGVNMQTMLNAYRAAHPEIALQASTLQWGAPYYTKLGMAGAGGRAPEVAALHLARLPGFGPGRLLDPFDLDLLAEHGLTEKDFPADLWRRGRIDGAQYAVPLDTHPMVLYYNTEICGEAGLLGGDGKLRPVRGAEEFAAALRAAGKVTGRPGLVMETLGAGTIGPWRLFSTFYSQTGGTLLNEDATRITIDDAKALKVLRFMRRLVEEGLAHHRIDYNGTVGVFGGGESAFLLNGEWEVSTFANLDLPFSMTRVPNIFGRPTVQADSHCFVLPHQRDRGGEGNEAAHAFVAWMLKNTVEWAKGGHVPAYLPTLEKPDYLELEPQSEYRSVIDDVVLDPPAWFAGSASSMWIQLGAVFSGVLTGSRTPREALEEARSRLQTLLDTPNPLGGDA</sequence>
<dbReference type="EMBL" id="FOET01000001">
    <property type="protein sequence ID" value="SEP60942.1"/>
    <property type="molecule type" value="Genomic_DNA"/>
</dbReference>
<dbReference type="PROSITE" id="PS51318">
    <property type="entry name" value="TAT"/>
    <property type="match status" value="1"/>
</dbReference>
<dbReference type="PANTHER" id="PTHR43649:SF14">
    <property type="entry name" value="BLR3389 PROTEIN"/>
    <property type="match status" value="1"/>
</dbReference>
<dbReference type="RefSeq" id="WP_093654664.1">
    <property type="nucleotide sequence ID" value="NZ_FOET01000001.1"/>
</dbReference>
<dbReference type="InterPro" id="IPR006059">
    <property type="entry name" value="SBP"/>
</dbReference>
<evidence type="ECO:0000313" key="2">
    <source>
        <dbReference type="Proteomes" id="UP000199055"/>
    </source>
</evidence>
<dbReference type="Pfam" id="PF13416">
    <property type="entry name" value="SBP_bac_8"/>
    <property type="match status" value="1"/>
</dbReference>
<proteinExistence type="predicted"/>
<organism evidence="1 2">
    <name type="scientific">Streptomyces radiopugnans</name>
    <dbReference type="NCBI Taxonomy" id="403935"/>
    <lineage>
        <taxon>Bacteria</taxon>
        <taxon>Bacillati</taxon>
        <taxon>Actinomycetota</taxon>
        <taxon>Actinomycetes</taxon>
        <taxon>Kitasatosporales</taxon>
        <taxon>Streptomycetaceae</taxon>
        <taxon>Streptomyces</taxon>
    </lineage>
</organism>
<dbReference type="InterPro" id="IPR006311">
    <property type="entry name" value="TAT_signal"/>
</dbReference>
<dbReference type="STRING" id="403935.SAMN05216481_101390"/>
<dbReference type="PANTHER" id="PTHR43649">
    <property type="entry name" value="ARABINOSE-BINDING PROTEIN-RELATED"/>
    <property type="match status" value="1"/>
</dbReference>
<name>A0A1H8Z997_9ACTN</name>
<keyword evidence="1" id="KW-0813">Transport</keyword>
<evidence type="ECO:0000313" key="1">
    <source>
        <dbReference type="EMBL" id="SEP60942.1"/>
    </source>
</evidence>
<dbReference type="InterPro" id="IPR050490">
    <property type="entry name" value="Bact_solute-bd_prot1"/>
</dbReference>
<protein>
    <submittedName>
        <fullName evidence="1">Multiple sugar transport system substrate-binding protein</fullName>
    </submittedName>
</protein>